<evidence type="ECO:0000313" key="1">
    <source>
        <dbReference type="EMBL" id="KIE13523.1"/>
    </source>
</evidence>
<reference evidence="1" key="1">
    <citation type="journal article" date="2015" name="Genome Announc.">
        <title>Draft Genome Sequence of Tolypothrix boutellei Strain VB521301.</title>
        <authorList>
            <person name="Chandrababunaidu M.M."/>
            <person name="Singh D."/>
            <person name="Sen D."/>
            <person name="Bhan S."/>
            <person name="Das S."/>
            <person name="Gupta A."/>
            <person name="Adhikary S.P."/>
            <person name="Tripathy S."/>
        </authorList>
    </citation>
    <scope>NUCLEOTIDE SEQUENCE</scope>
    <source>
        <strain evidence="1">VB521301</strain>
    </source>
</reference>
<dbReference type="InterPro" id="IPR009057">
    <property type="entry name" value="Homeodomain-like_sf"/>
</dbReference>
<gene>
    <name evidence="1" type="ORF">DA73_0203635</name>
</gene>
<comment type="caution">
    <text evidence="1">The sequence shown here is derived from an EMBL/GenBank/DDBJ whole genome shotgun (WGS) entry which is preliminary data.</text>
</comment>
<name>A0A0C1RD43_9CYAN</name>
<proteinExistence type="predicted"/>
<dbReference type="AlphaFoldDB" id="A0A0C1RD43"/>
<dbReference type="EMBL" id="JHEG02000014">
    <property type="protein sequence ID" value="KIE13523.1"/>
    <property type="molecule type" value="Genomic_DNA"/>
</dbReference>
<dbReference type="SUPFAM" id="SSF46689">
    <property type="entry name" value="Homeodomain-like"/>
    <property type="match status" value="1"/>
</dbReference>
<protein>
    <submittedName>
        <fullName evidence="1">Uncharacterized protein</fullName>
    </submittedName>
</protein>
<dbReference type="OrthoDB" id="516525at2"/>
<accession>A0A0C1RD43</accession>
<sequence length="186" mass="21235">MSKSEREKNEIKKEASKLLATGASQSDVARKLGISRQLLSYWCKSQEFQQEVVEAKQLLQKRMPKEEPPALKPVPTAPEIHPKISDRQRMREQELLLLNDLQSCLLDQLKEEGSIKSVALLLKLSERRCKLLGLDQKPFEIAEAYQILAEEGVLPASQVNYISERISDFQEDLRQSYENSLASLPE</sequence>
<organism evidence="1">
    <name type="scientific">Tolypothrix bouteillei VB521301</name>
    <dbReference type="NCBI Taxonomy" id="1479485"/>
    <lineage>
        <taxon>Bacteria</taxon>
        <taxon>Bacillati</taxon>
        <taxon>Cyanobacteriota</taxon>
        <taxon>Cyanophyceae</taxon>
        <taxon>Nostocales</taxon>
        <taxon>Tolypothrichaceae</taxon>
        <taxon>Tolypothrix</taxon>
    </lineage>
</organism>